<gene>
    <name evidence="1" type="ORF">MNBD_GAMMA07-2355</name>
</gene>
<evidence type="ECO:0000313" key="1">
    <source>
        <dbReference type="EMBL" id="VAW56351.1"/>
    </source>
</evidence>
<dbReference type="InterPro" id="IPR029058">
    <property type="entry name" value="AB_hydrolase_fold"/>
</dbReference>
<dbReference type="SUPFAM" id="SSF53474">
    <property type="entry name" value="alpha/beta-Hydrolases"/>
    <property type="match status" value="1"/>
</dbReference>
<dbReference type="AlphaFoldDB" id="A0A3B0WM19"/>
<dbReference type="CDD" id="cd00741">
    <property type="entry name" value="Lipase"/>
    <property type="match status" value="1"/>
</dbReference>
<dbReference type="Gene3D" id="3.40.50.1820">
    <property type="entry name" value="alpha/beta hydrolase"/>
    <property type="match status" value="1"/>
</dbReference>
<protein>
    <submittedName>
        <fullName evidence="1">Uncharacterized protein</fullName>
    </submittedName>
</protein>
<accession>A0A3B0WM19</accession>
<sequence length="208" mass="22730">MGPSSGAGFYCEYYYNTKKRDVVLAIRGTDAGGDEIDWSDVLSDIQIGLAHTPSQLIKAEKAYQNIKAIAKSDFNDRYNLYLTGHSLGGGLASLLSAKHGGKPTVTFNAPGVQRSFVGGHLLDIIGRYNLNLVNTKQMLHIRANGDPVSIAAGKHMGTVEEVYVNKWGDEKILGASRHIAQHSIRNMVEALRDRPGLYSRDLGWTSRA</sequence>
<reference evidence="1" key="1">
    <citation type="submission" date="2018-06" db="EMBL/GenBank/DDBJ databases">
        <authorList>
            <person name="Zhirakovskaya E."/>
        </authorList>
    </citation>
    <scope>NUCLEOTIDE SEQUENCE</scope>
</reference>
<proteinExistence type="predicted"/>
<dbReference type="EMBL" id="UOFF01000216">
    <property type="protein sequence ID" value="VAW56351.1"/>
    <property type="molecule type" value="Genomic_DNA"/>
</dbReference>
<name>A0A3B0WM19_9ZZZZ</name>
<dbReference type="Pfam" id="PF26363">
    <property type="entry name" value="Phospholipase-like"/>
    <property type="match status" value="1"/>
</dbReference>
<organism evidence="1">
    <name type="scientific">hydrothermal vent metagenome</name>
    <dbReference type="NCBI Taxonomy" id="652676"/>
    <lineage>
        <taxon>unclassified sequences</taxon>
        <taxon>metagenomes</taxon>
        <taxon>ecological metagenomes</taxon>
    </lineage>
</organism>
<dbReference type="GO" id="GO:0006629">
    <property type="term" value="P:lipid metabolic process"/>
    <property type="evidence" value="ECO:0007669"/>
    <property type="project" value="InterPro"/>
</dbReference>